<keyword evidence="4" id="KW-1185">Reference proteome</keyword>
<dbReference type="GO" id="GO:0016460">
    <property type="term" value="C:myosin II complex"/>
    <property type="evidence" value="ECO:0007669"/>
    <property type="project" value="TreeGrafter"/>
</dbReference>
<organism evidence="3 4">
    <name type="scientific">Aquatica leii</name>
    <dbReference type="NCBI Taxonomy" id="1421715"/>
    <lineage>
        <taxon>Eukaryota</taxon>
        <taxon>Metazoa</taxon>
        <taxon>Ecdysozoa</taxon>
        <taxon>Arthropoda</taxon>
        <taxon>Hexapoda</taxon>
        <taxon>Insecta</taxon>
        <taxon>Pterygota</taxon>
        <taxon>Neoptera</taxon>
        <taxon>Endopterygota</taxon>
        <taxon>Coleoptera</taxon>
        <taxon>Polyphaga</taxon>
        <taxon>Elateriformia</taxon>
        <taxon>Elateroidea</taxon>
        <taxon>Lampyridae</taxon>
        <taxon>Luciolinae</taxon>
        <taxon>Aquatica</taxon>
    </lineage>
</organism>
<reference evidence="4" key="1">
    <citation type="submission" date="2023-01" db="EMBL/GenBank/DDBJ databases">
        <title>Key to firefly adult light organ development and bioluminescence: homeobox transcription factors regulate luciferase expression and transportation to peroxisome.</title>
        <authorList>
            <person name="Fu X."/>
        </authorList>
    </citation>
    <scope>NUCLEOTIDE SEQUENCE [LARGE SCALE GENOMIC DNA]</scope>
</reference>
<dbReference type="Pfam" id="PF13499">
    <property type="entry name" value="EF-hand_7"/>
    <property type="match status" value="1"/>
</dbReference>
<dbReference type="GO" id="GO:0005509">
    <property type="term" value="F:calcium ion binding"/>
    <property type="evidence" value="ECO:0007669"/>
    <property type="project" value="InterPro"/>
</dbReference>
<dbReference type="Proteomes" id="UP001353858">
    <property type="component" value="Unassembled WGS sequence"/>
</dbReference>
<dbReference type="PANTHER" id="PTHR23048">
    <property type="entry name" value="MYOSIN LIGHT CHAIN 1, 3"/>
    <property type="match status" value="1"/>
</dbReference>
<dbReference type="EMBL" id="JARPUR010000004">
    <property type="protein sequence ID" value="KAK4876744.1"/>
    <property type="molecule type" value="Genomic_DNA"/>
</dbReference>
<evidence type="ECO:0000313" key="4">
    <source>
        <dbReference type="Proteomes" id="UP001353858"/>
    </source>
</evidence>
<dbReference type="PROSITE" id="PS50222">
    <property type="entry name" value="EF_HAND_2"/>
    <property type="match status" value="1"/>
</dbReference>
<accession>A0AAN7P4B9</accession>
<name>A0AAN7P4B9_9COLE</name>
<sequence>MRKEAFLLFDKDGVGTITTKELRTVMRSLGQNPTVAELQDIINEVDADDSFINVSAAKIKKTYSVLIFLHNLFNNKTWYAEYYKLITVFSTTIVIVFLKVISNEFSKMINVYRDGTYKELKHKHQTYEVDITSIITKLISNHPKRNAS</sequence>
<dbReference type="InterPro" id="IPR011992">
    <property type="entry name" value="EF-hand-dom_pair"/>
</dbReference>
<comment type="caution">
    <text evidence="3">The sequence shown here is derived from an EMBL/GenBank/DDBJ whole genome shotgun (WGS) entry which is preliminary data.</text>
</comment>
<proteinExistence type="predicted"/>
<dbReference type="FunFam" id="1.10.238.10:FF:000178">
    <property type="entry name" value="Calmodulin-2 A"/>
    <property type="match status" value="1"/>
</dbReference>
<evidence type="ECO:0000256" key="1">
    <source>
        <dbReference type="ARBA" id="ARBA00022737"/>
    </source>
</evidence>
<dbReference type="AlphaFoldDB" id="A0AAN7P4B9"/>
<evidence type="ECO:0000259" key="2">
    <source>
        <dbReference type="PROSITE" id="PS50222"/>
    </source>
</evidence>
<dbReference type="Gene3D" id="1.10.238.10">
    <property type="entry name" value="EF-hand"/>
    <property type="match status" value="1"/>
</dbReference>
<feature type="domain" description="EF-hand" evidence="2">
    <location>
        <begin position="1"/>
        <end position="32"/>
    </location>
</feature>
<gene>
    <name evidence="3" type="ORF">RN001_009250</name>
</gene>
<dbReference type="InterPro" id="IPR050230">
    <property type="entry name" value="CALM/Myosin/TropC-like"/>
</dbReference>
<dbReference type="CDD" id="cd00051">
    <property type="entry name" value="EFh"/>
    <property type="match status" value="1"/>
</dbReference>
<keyword evidence="1" id="KW-0677">Repeat</keyword>
<dbReference type="SUPFAM" id="SSF47473">
    <property type="entry name" value="EF-hand"/>
    <property type="match status" value="1"/>
</dbReference>
<protein>
    <recommendedName>
        <fullName evidence="2">EF-hand domain-containing protein</fullName>
    </recommendedName>
</protein>
<dbReference type="PANTHER" id="PTHR23048:SF0">
    <property type="entry name" value="CALMODULIN LIKE 3"/>
    <property type="match status" value="1"/>
</dbReference>
<dbReference type="InterPro" id="IPR002048">
    <property type="entry name" value="EF_hand_dom"/>
</dbReference>
<evidence type="ECO:0000313" key="3">
    <source>
        <dbReference type="EMBL" id="KAK4876744.1"/>
    </source>
</evidence>